<organism evidence="2 3">
    <name type="scientific">Araneus ventricosus</name>
    <name type="common">Orbweaver spider</name>
    <name type="synonym">Epeira ventricosa</name>
    <dbReference type="NCBI Taxonomy" id="182803"/>
    <lineage>
        <taxon>Eukaryota</taxon>
        <taxon>Metazoa</taxon>
        <taxon>Ecdysozoa</taxon>
        <taxon>Arthropoda</taxon>
        <taxon>Chelicerata</taxon>
        <taxon>Arachnida</taxon>
        <taxon>Araneae</taxon>
        <taxon>Araneomorphae</taxon>
        <taxon>Entelegynae</taxon>
        <taxon>Araneoidea</taxon>
        <taxon>Araneidae</taxon>
        <taxon>Araneus</taxon>
    </lineage>
</organism>
<evidence type="ECO:0000259" key="1">
    <source>
        <dbReference type="Pfam" id="PF17921"/>
    </source>
</evidence>
<name>A0A4Y2BWK7_ARAVE</name>
<proteinExistence type="predicted"/>
<dbReference type="EMBL" id="BGPR01000122">
    <property type="protein sequence ID" value="GBL96641.1"/>
    <property type="molecule type" value="Genomic_DNA"/>
</dbReference>
<evidence type="ECO:0000313" key="3">
    <source>
        <dbReference type="Proteomes" id="UP000499080"/>
    </source>
</evidence>
<reference evidence="2 3" key="1">
    <citation type="journal article" date="2019" name="Sci. Rep.">
        <title>Orb-weaving spider Araneus ventricosus genome elucidates the spidroin gene catalogue.</title>
        <authorList>
            <person name="Kono N."/>
            <person name="Nakamura H."/>
            <person name="Ohtoshi R."/>
            <person name="Moran D.A.P."/>
            <person name="Shinohara A."/>
            <person name="Yoshida Y."/>
            <person name="Fujiwara M."/>
            <person name="Mori M."/>
            <person name="Tomita M."/>
            <person name="Arakawa K."/>
        </authorList>
    </citation>
    <scope>NUCLEOTIDE SEQUENCE [LARGE SCALE GENOMIC DNA]</scope>
</reference>
<feature type="domain" description="Integrase zinc-binding" evidence="1">
    <location>
        <begin position="100"/>
        <end position="128"/>
    </location>
</feature>
<comment type="caution">
    <text evidence="2">The sequence shown here is derived from an EMBL/GenBank/DDBJ whole genome shotgun (WGS) entry which is preliminary data.</text>
</comment>
<dbReference type="AlphaFoldDB" id="A0A4Y2BWK7"/>
<accession>A0A4Y2BWK7</accession>
<dbReference type="InterPro" id="IPR041588">
    <property type="entry name" value="Integrase_H2C2"/>
</dbReference>
<dbReference type="Pfam" id="PF17921">
    <property type="entry name" value="Integrase_H2C2"/>
    <property type="match status" value="1"/>
</dbReference>
<protein>
    <recommendedName>
        <fullName evidence="1">Integrase zinc-binding domain-containing protein</fullName>
    </recommendedName>
</protein>
<gene>
    <name evidence="2" type="ORF">AVEN_207804_1</name>
</gene>
<evidence type="ECO:0000313" key="2">
    <source>
        <dbReference type="EMBL" id="GBL96641.1"/>
    </source>
</evidence>
<dbReference type="Proteomes" id="UP000499080">
    <property type="component" value="Unassembled WGS sequence"/>
</dbReference>
<sequence length="207" mass="24039">MLPKKRQSIGQVHPKTRREKVMRVCETPKQHDAHFEQSRLRMSASRAIETPEVRRDYLEEDCHRRAASRANEITEQREACVKENRVIRPYIPKQQISSVCDLHDLAHPGVRATVRLICSRFVWPKMKQALLILQDLACFKIENLSPCALTLGSSKCQNSDSFIYHMIEGPLHSSQRYSYCLTAIDRFFDGLRLCHFDIQGKQWLSSV</sequence>
<dbReference type="OrthoDB" id="5869965at2759"/>
<dbReference type="Gene3D" id="1.10.340.70">
    <property type="match status" value="1"/>
</dbReference>
<keyword evidence="3" id="KW-1185">Reference proteome</keyword>